<accession>D8JPV6</accession>
<gene>
    <name evidence="1" type="ordered locus">Hden_2039</name>
</gene>
<dbReference type="STRING" id="582899.Hden_2039"/>
<dbReference type="AlphaFoldDB" id="D8JPV6"/>
<dbReference type="EMBL" id="CP002083">
    <property type="protein sequence ID" value="ADJ23840.1"/>
    <property type="molecule type" value="Genomic_DNA"/>
</dbReference>
<dbReference type="KEGG" id="hdn:Hden_2039"/>
<dbReference type="Proteomes" id="UP000002033">
    <property type="component" value="Chromosome"/>
</dbReference>
<dbReference type="OrthoDB" id="2870328at2"/>
<reference evidence="2" key="1">
    <citation type="journal article" date="2011" name="J. Bacteriol.">
        <title>Genome sequences of eight morphologically diverse alphaproteobacteria.</title>
        <authorList>
            <consortium name="US DOE Joint Genome Institute"/>
            <person name="Brown P.J."/>
            <person name="Kysela D.T."/>
            <person name="Buechlein A."/>
            <person name="Hemmerich C."/>
            <person name="Brun Y.V."/>
        </authorList>
    </citation>
    <scope>NUCLEOTIDE SEQUENCE [LARGE SCALE GENOMIC DNA]</scope>
    <source>
        <strain evidence="2">ATCC 51888 / DSM 1869 / NCIB 11706 / TK 0415</strain>
    </source>
</reference>
<organism evidence="1 2">
    <name type="scientific">Hyphomicrobium denitrificans (strain ATCC 51888 / DSM 1869 / NCIMB 11706 / TK 0415)</name>
    <dbReference type="NCBI Taxonomy" id="582899"/>
    <lineage>
        <taxon>Bacteria</taxon>
        <taxon>Pseudomonadati</taxon>
        <taxon>Pseudomonadota</taxon>
        <taxon>Alphaproteobacteria</taxon>
        <taxon>Hyphomicrobiales</taxon>
        <taxon>Hyphomicrobiaceae</taxon>
        <taxon>Hyphomicrobium</taxon>
    </lineage>
</organism>
<dbReference type="HOGENOM" id="CLU_2329936_0_0_5"/>
<keyword evidence="2" id="KW-1185">Reference proteome</keyword>
<evidence type="ECO:0000313" key="1">
    <source>
        <dbReference type="EMBL" id="ADJ23840.1"/>
    </source>
</evidence>
<sequence>MKLHQKGFLLVELSRSASLWDEELIARALREYGLSGEYWENSVRIALDELAAGGLVARLQSDLKTIRGKPMLTFHYALTDFGKTRMRDTGLLTEARTS</sequence>
<evidence type="ECO:0000313" key="2">
    <source>
        <dbReference type="Proteomes" id="UP000002033"/>
    </source>
</evidence>
<proteinExistence type="predicted"/>
<dbReference type="RefSeq" id="WP_013215999.1">
    <property type="nucleotide sequence ID" value="NC_014313.1"/>
</dbReference>
<protein>
    <submittedName>
        <fullName evidence="1">Uncharacterized protein</fullName>
    </submittedName>
</protein>
<dbReference type="eggNOG" id="ENOG50336BR">
    <property type="taxonomic scope" value="Bacteria"/>
</dbReference>
<name>D8JPV6_HYPDA</name>